<dbReference type="SUPFAM" id="SSF56601">
    <property type="entry name" value="beta-lactamase/transpeptidase-like"/>
    <property type="match status" value="1"/>
</dbReference>
<comment type="caution">
    <text evidence="2">The sequence shown here is derived from an EMBL/GenBank/DDBJ whole genome shotgun (WGS) entry which is preliminary data.</text>
</comment>
<evidence type="ECO:0000313" key="3">
    <source>
        <dbReference type="Proteomes" id="UP000176634"/>
    </source>
</evidence>
<accession>A0A1F6PA36</accession>
<feature type="domain" description="Beta-lactamase class A catalytic" evidence="1">
    <location>
        <begin position="101"/>
        <end position="307"/>
    </location>
</feature>
<protein>
    <recommendedName>
        <fullName evidence="1">Beta-lactamase class A catalytic domain-containing protein</fullName>
    </recommendedName>
</protein>
<dbReference type="GO" id="GO:0008800">
    <property type="term" value="F:beta-lactamase activity"/>
    <property type="evidence" value="ECO:0007669"/>
    <property type="project" value="InterPro"/>
</dbReference>
<dbReference type="PANTHER" id="PTHR35333">
    <property type="entry name" value="BETA-LACTAMASE"/>
    <property type="match status" value="1"/>
</dbReference>
<sequence>MDQKMIKKYFAAALLGALIFFLGFISDKLVVDKLSDKKYVKKCLVERENSYIKPNDFSFINPLLDCGDVGNVSHQNINIIKTKVVQFIDEQKANGNITRMSVYFRDLNNGPWFGINEEEEFNPGSLLKVPKMIAVLKEADDDHLILEKNILVKGATSTFVQYFKPEVSLIFDQAYTIDELVRRMIIYSDNDAAAVLGQLLGSNILYKSYEDLGISVPTDGGYLTSVRNYGSFFRILFNASYLSNKYSEKSLRLLSEVTFDKALRVGVPQHVQVAHKFGERTDGGKKQLHDCGIIYVPDKPYLLCVMTRGYSFDTLASIIAQVSRIVYEGVEEKKVE</sequence>
<dbReference type="InterPro" id="IPR012338">
    <property type="entry name" value="Beta-lactam/transpept-like"/>
</dbReference>
<dbReference type="InterPro" id="IPR000871">
    <property type="entry name" value="Beta-lactam_class-A"/>
</dbReference>
<reference evidence="2 3" key="1">
    <citation type="journal article" date="2016" name="Nat. Commun.">
        <title>Thousands of microbial genomes shed light on interconnected biogeochemical processes in an aquifer system.</title>
        <authorList>
            <person name="Anantharaman K."/>
            <person name="Brown C.T."/>
            <person name="Hug L.A."/>
            <person name="Sharon I."/>
            <person name="Castelle C.J."/>
            <person name="Probst A.J."/>
            <person name="Thomas B.C."/>
            <person name="Singh A."/>
            <person name="Wilkins M.J."/>
            <person name="Karaoz U."/>
            <person name="Brodie E.L."/>
            <person name="Williams K.H."/>
            <person name="Hubbard S.S."/>
            <person name="Banfield J.F."/>
        </authorList>
    </citation>
    <scope>NUCLEOTIDE SEQUENCE [LARGE SCALE GENOMIC DNA]</scope>
</reference>
<dbReference type="GO" id="GO:0030655">
    <property type="term" value="P:beta-lactam antibiotic catabolic process"/>
    <property type="evidence" value="ECO:0007669"/>
    <property type="project" value="InterPro"/>
</dbReference>
<dbReference type="GO" id="GO:0046677">
    <property type="term" value="P:response to antibiotic"/>
    <property type="evidence" value="ECO:0007669"/>
    <property type="project" value="InterPro"/>
</dbReference>
<evidence type="ECO:0000259" key="1">
    <source>
        <dbReference type="Pfam" id="PF13354"/>
    </source>
</evidence>
<dbReference type="Gene3D" id="3.40.710.10">
    <property type="entry name" value="DD-peptidase/beta-lactamase superfamily"/>
    <property type="match status" value="1"/>
</dbReference>
<evidence type="ECO:0000313" key="2">
    <source>
        <dbReference type="EMBL" id="OGH93029.1"/>
    </source>
</evidence>
<proteinExistence type="predicted"/>
<gene>
    <name evidence="2" type="ORF">A2563_04600</name>
</gene>
<organism evidence="2 3">
    <name type="scientific">Candidatus Magasanikbacteria bacterium RIFOXYD1_FULL_40_23</name>
    <dbReference type="NCBI Taxonomy" id="1798705"/>
    <lineage>
        <taxon>Bacteria</taxon>
        <taxon>Candidatus Magasanikiibacteriota</taxon>
    </lineage>
</organism>
<dbReference type="EMBL" id="MFRA01000003">
    <property type="protein sequence ID" value="OGH93029.1"/>
    <property type="molecule type" value="Genomic_DNA"/>
</dbReference>
<dbReference type="Proteomes" id="UP000176634">
    <property type="component" value="Unassembled WGS sequence"/>
</dbReference>
<name>A0A1F6PA36_9BACT</name>
<dbReference type="PANTHER" id="PTHR35333:SF3">
    <property type="entry name" value="BETA-LACTAMASE-TYPE TRANSPEPTIDASE FOLD CONTAINING PROTEIN"/>
    <property type="match status" value="1"/>
</dbReference>
<dbReference type="InterPro" id="IPR045155">
    <property type="entry name" value="Beta-lactam_cat"/>
</dbReference>
<dbReference type="AlphaFoldDB" id="A0A1F6PA36"/>
<dbReference type="STRING" id="1798705.A2563_04600"/>
<dbReference type="Pfam" id="PF13354">
    <property type="entry name" value="Beta-lactamase2"/>
    <property type="match status" value="1"/>
</dbReference>